<reference evidence="1 2" key="1">
    <citation type="journal article" date="2024" name="bioRxiv">
        <title>A reference genome for Trichogramma kaykai: A tiny desert-dwelling parasitoid wasp with competing sex-ratio distorters.</title>
        <authorList>
            <person name="Culotta J."/>
            <person name="Lindsey A.R."/>
        </authorList>
    </citation>
    <scope>NUCLEOTIDE SEQUENCE [LARGE SCALE GENOMIC DNA]</scope>
    <source>
        <strain evidence="1 2">KSX58</strain>
    </source>
</reference>
<dbReference type="Proteomes" id="UP001627154">
    <property type="component" value="Unassembled WGS sequence"/>
</dbReference>
<protein>
    <submittedName>
        <fullName evidence="1">Uncharacterized protein</fullName>
    </submittedName>
</protein>
<keyword evidence="2" id="KW-1185">Reference proteome</keyword>
<comment type="caution">
    <text evidence="1">The sequence shown here is derived from an EMBL/GenBank/DDBJ whole genome shotgun (WGS) entry which is preliminary data.</text>
</comment>
<evidence type="ECO:0000313" key="1">
    <source>
        <dbReference type="EMBL" id="KAL3394067.1"/>
    </source>
</evidence>
<dbReference type="EMBL" id="JBJJXI010000094">
    <property type="protein sequence ID" value="KAL3394067.1"/>
    <property type="molecule type" value="Genomic_DNA"/>
</dbReference>
<proteinExistence type="predicted"/>
<accession>A0ABD2WMI3</accession>
<organism evidence="1 2">
    <name type="scientific">Trichogramma kaykai</name>
    <dbReference type="NCBI Taxonomy" id="54128"/>
    <lineage>
        <taxon>Eukaryota</taxon>
        <taxon>Metazoa</taxon>
        <taxon>Ecdysozoa</taxon>
        <taxon>Arthropoda</taxon>
        <taxon>Hexapoda</taxon>
        <taxon>Insecta</taxon>
        <taxon>Pterygota</taxon>
        <taxon>Neoptera</taxon>
        <taxon>Endopterygota</taxon>
        <taxon>Hymenoptera</taxon>
        <taxon>Apocrita</taxon>
        <taxon>Proctotrupomorpha</taxon>
        <taxon>Chalcidoidea</taxon>
        <taxon>Trichogrammatidae</taxon>
        <taxon>Trichogramma</taxon>
    </lineage>
</organism>
<dbReference type="AlphaFoldDB" id="A0ABD2WMI3"/>
<sequence>MLKNVHKCSDLTYPIVKYNETNLKMQDDLLNIKWITETQDTFVTPKVEKETIGKKRELLMKYFRIQACKEALDEIIGNNPMPESVCSTEYINNFCDINFIPLIDDSEYDVKKLDKSPLYGGLSKSYYQEQFDKKNIKSHSDFRNRKRPFVKRSIFTTPPELALEEPKDGF</sequence>
<evidence type="ECO:0000313" key="2">
    <source>
        <dbReference type="Proteomes" id="UP001627154"/>
    </source>
</evidence>
<gene>
    <name evidence="1" type="ORF">TKK_011730</name>
</gene>
<name>A0ABD2WMI3_9HYME</name>